<reference evidence="2" key="1">
    <citation type="journal article" date="2011" name="ISME J.">
        <title>The endosymbionts of the deep-sea tubeworms Riftia pachyptila and Tevnia jerichonana share an identical physiology as revealed by proteogenomic analyses.</title>
        <authorList>
            <person name="Gardebrecht A."/>
            <person name="Markert S."/>
            <person name="Felbeck H."/>
            <person name="Thuermer A."/>
            <person name="Albrecht D."/>
            <person name="Wollherr A."/>
            <person name="Kabisch J."/>
            <person name="Lehmann R."/>
            <person name="Daniel R."/>
            <person name="Liesegang H."/>
            <person name="Hecker M."/>
            <person name="Sievert S.M."/>
            <person name="Schweder T."/>
        </authorList>
    </citation>
    <scope>NUCLEOTIDE SEQUENCE [LARGE SCALE GENOMIC DNA]</scope>
</reference>
<dbReference type="EMBL" id="AFOC01000073">
    <property type="protein sequence ID" value="EGV50600.1"/>
    <property type="molecule type" value="Genomic_DNA"/>
</dbReference>
<evidence type="ECO:0000313" key="3">
    <source>
        <dbReference type="Proteomes" id="UP000004491"/>
    </source>
</evidence>
<accession>G2DFL1</accession>
<dbReference type="Pfam" id="PF07314">
    <property type="entry name" value="Lit"/>
    <property type="match status" value="1"/>
</dbReference>
<proteinExistence type="predicted"/>
<protein>
    <recommendedName>
        <fullName evidence="4">DUF1461 domain-containing protein</fullName>
    </recommendedName>
</protein>
<dbReference type="InterPro" id="IPR010178">
    <property type="entry name" value="Lit"/>
</dbReference>
<feature type="transmembrane region" description="Helical" evidence="1">
    <location>
        <begin position="216"/>
        <end position="239"/>
    </location>
</feature>
<keyword evidence="1" id="KW-1133">Transmembrane helix</keyword>
<keyword evidence="1" id="KW-0812">Transmembrane</keyword>
<keyword evidence="3" id="KW-1185">Reference proteome</keyword>
<sequence>MARMSTGHPVAERLLGIALALALFLVASLLAWRALAAADFLFPLWYDWMGIDQTIQVYAPQNRFRHGFETTEKRERLRLFSAIVTAIHRQGAGLGALRYHARDGQPLGHFLTPPEQQHLVDVARLIDRYQQLAWGSAGLSLLLLLALRRGRWRLPGGQQLLLGWLTLLLTLALLILAMGAERLFYLLHEWVFPAGHQWFFYYQDSLMSMLMQAPNLFAYIAVVWLLLSLLAYLLLLWLARRLLAPTQTG</sequence>
<evidence type="ECO:0000313" key="2">
    <source>
        <dbReference type="EMBL" id="EGV50600.1"/>
    </source>
</evidence>
<comment type="caution">
    <text evidence="2">The sequence shown here is derived from an EMBL/GenBank/DDBJ whole genome shotgun (WGS) entry which is preliminary data.</text>
</comment>
<evidence type="ECO:0000256" key="1">
    <source>
        <dbReference type="SAM" id="Phobius"/>
    </source>
</evidence>
<dbReference type="AlphaFoldDB" id="G2DFL1"/>
<organism evidence="2 3">
    <name type="scientific">endosymbiont of Riftia pachyptila</name>
    <name type="common">vent Ph05</name>
    <dbReference type="NCBI Taxonomy" id="1048808"/>
    <lineage>
        <taxon>Bacteria</taxon>
        <taxon>Pseudomonadati</taxon>
        <taxon>Pseudomonadota</taxon>
        <taxon>Gammaproteobacteria</taxon>
        <taxon>sulfur-oxidizing symbionts</taxon>
    </lineage>
</organism>
<dbReference type="PATRIC" id="fig|1048808.3.peg.2433"/>
<dbReference type="Proteomes" id="UP000004491">
    <property type="component" value="Unassembled WGS sequence"/>
</dbReference>
<evidence type="ECO:0008006" key="4">
    <source>
        <dbReference type="Google" id="ProtNLM"/>
    </source>
</evidence>
<name>G2DFL1_9GAMM</name>
<feature type="transmembrane region" description="Helical" evidence="1">
    <location>
        <begin position="131"/>
        <end position="148"/>
    </location>
</feature>
<keyword evidence="1" id="KW-0472">Membrane</keyword>
<feature type="transmembrane region" description="Helical" evidence="1">
    <location>
        <begin position="160"/>
        <end position="180"/>
    </location>
</feature>
<gene>
    <name evidence="2" type="ORF">Rifp1Sym_ct00110</name>
</gene>